<organism evidence="1 2">
    <name type="scientific">Trachymyrmex septentrionalis</name>
    <dbReference type="NCBI Taxonomy" id="34720"/>
    <lineage>
        <taxon>Eukaryota</taxon>
        <taxon>Metazoa</taxon>
        <taxon>Ecdysozoa</taxon>
        <taxon>Arthropoda</taxon>
        <taxon>Hexapoda</taxon>
        <taxon>Insecta</taxon>
        <taxon>Pterygota</taxon>
        <taxon>Neoptera</taxon>
        <taxon>Endopterygota</taxon>
        <taxon>Hymenoptera</taxon>
        <taxon>Apocrita</taxon>
        <taxon>Aculeata</taxon>
        <taxon>Formicoidea</taxon>
        <taxon>Formicidae</taxon>
        <taxon>Myrmicinae</taxon>
        <taxon>Trachymyrmex</taxon>
    </lineage>
</organism>
<keyword evidence="2" id="KW-1185">Reference proteome</keyword>
<evidence type="ECO:0000313" key="2">
    <source>
        <dbReference type="Proteomes" id="UP000078541"/>
    </source>
</evidence>
<accession>A0A195F4L0</accession>
<evidence type="ECO:0000313" key="1">
    <source>
        <dbReference type="EMBL" id="KYN35321.1"/>
    </source>
</evidence>
<name>A0A195F4L0_9HYME</name>
<dbReference type="EMBL" id="KQ981820">
    <property type="protein sequence ID" value="KYN35321.1"/>
    <property type="molecule type" value="Genomic_DNA"/>
</dbReference>
<proteinExistence type="predicted"/>
<protein>
    <submittedName>
        <fullName evidence="1">Uncharacterized protein</fullName>
    </submittedName>
</protein>
<dbReference type="Proteomes" id="UP000078541">
    <property type="component" value="Unassembled WGS sequence"/>
</dbReference>
<dbReference type="AlphaFoldDB" id="A0A195F4L0"/>
<sequence length="65" mass="7709">MSQLAAAKYMKKSKSDFLFKIKKDLFNIDCYLLFQWITMNFDIPCRSQLVVLRSQHPIDIIRLIA</sequence>
<gene>
    <name evidence="1" type="ORF">ALC56_10496</name>
</gene>
<reference evidence="1 2" key="1">
    <citation type="submission" date="2016-03" db="EMBL/GenBank/DDBJ databases">
        <title>Trachymyrmex septentrionalis WGS genome.</title>
        <authorList>
            <person name="Nygaard S."/>
            <person name="Hu H."/>
            <person name="Boomsma J."/>
            <person name="Zhang G."/>
        </authorList>
    </citation>
    <scope>NUCLEOTIDE SEQUENCE [LARGE SCALE GENOMIC DNA]</scope>
    <source>
        <strain evidence="1">Tsep2-gDNA-1</strain>
        <tissue evidence="1">Whole body</tissue>
    </source>
</reference>